<dbReference type="InterPro" id="IPR003696">
    <property type="entry name" value="Carbtransf_dom"/>
</dbReference>
<sequence length="546" mass="59180">MLLKDGRVCVGIEKERLTRRKHDGGNDSAAITYCLDAEGIGIGDLTLVVQCANFDIPDRARFAGARLFAGSIHPPIVTISHHLAHAWSAAGTSPFDTCGILILDGCGSPLGQCTDLDGVTLPAGLDAPDAAMWCEKDSFYRFDGRHMTTLAKDFSPLARQDLAAPMRMRTTRHSIGGFYSAVSHYVFGNLDDVGKLMGLAPYGRPGMVPHRAFDMRDGRIFVADGWQAAFDRPASDYPAFRADFQYYADIARWAQGEVETAVAALFRARLAQHPSPQLCYAGGVALNAVANARLLDEGIVGDLYMEPAAGDNGLALGCAYHGWIEVLGRDKVPHDGSTCFGRHYETDAIAAALTGAPSDWSIERLDTAVLIDRAAALLAQGSTLAWFRDGSEFGPRALGRRSILAHPGTPGIGDHINANIKFREDFRPFAPAVLPEHAASCFVSGRNSPYMILIDRTRPEMAEVLRNVTHVDGTARVQTVDRSWNPDFAALIDAFYAATGLPVLLNTSLNRRGMPMVERPDEAVALFAETALDALVLQDVLITKRR</sequence>
<name>A0A518RFR4_9SPHN</name>
<dbReference type="SUPFAM" id="SSF53067">
    <property type="entry name" value="Actin-like ATPase domain"/>
    <property type="match status" value="1"/>
</dbReference>
<feature type="domain" description="Carbamoyltransferase C-terminal" evidence="3">
    <location>
        <begin position="375"/>
        <end position="544"/>
    </location>
</feature>
<evidence type="ECO:0000259" key="2">
    <source>
        <dbReference type="Pfam" id="PF02543"/>
    </source>
</evidence>
<dbReference type="GO" id="GO:0016740">
    <property type="term" value="F:transferase activity"/>
    <property type="evidence" value="ECO:0007669"/>
    <property type="project" value="UniProtKB-KW"/>
</dbReference>
<dbReference type="PANTHER" id="PTHR34847">
    <property type="entry name" value="NODULATION PROTEIN U"/>
    <property type="match status" value="1"/>
</dbReference>
<dbReference type="AlphaFoldDB" id="A0A518RFR4"/>
<protein>
    <submittedName>
        <fullName evidence="4">Transferase</fullName>
    </submittedName>
</protein>
<dbReference type="Gene3D" id="3.30.420.40">
    <property type="match status" value="2"/>
</dbReference>
<dbReference type="InterPro" id="IPR038152">
    <property type="entry name" value="Carbam_trans_C_sf"/>
</dbReference>
<dbReference type="InterPro" id="IPR043129">
    <property type="entry name" value="ATPase_NBD"/>
</dbReference>
<dbReference type="KEGG" id="ssua:FPZ54_09775"/>
<organism evidence="4 5">
    <name type="scientific">Sphingomonas suaedae</name>
    <dbReference type="NCBI Taxonomy" id="2599297"/>
    <lineage>
        <taxon>Bacteria</taxon>
        <taxon>Pseudomonadati</taxon>
        <taxon>Pseudomonadota</taxon>
        <taxon>Alphaproteobacteria</taxon>
        <taxon>Sphingomonadales</taxon>
        <taxon>Sphingomonadaceae</taxon>
        <taxon>Sphingomonas</taxon>
    </lineage>
</organism>
<dbReference type="Proteomes" id="UP000318055">
    <property type="component" value="Chromosome"/>
</dbReference>
<reference evidence="4 5" key="1">
    <citation type="submission" date="2019-07" db="EMBL/GenBank/DDBJ databases">
        <title>Sphingomonas alkalisoli sp. nov., isolated from rhizosphere soil of Suaedae salsa.</title>
        <authorList>
            <person name="Zhang H."/>
            <person name="Xu L."/>
            <person name="Zhang J.-X."/>
            <person name="Sun J.-Q."/>
        </authorList>
    </citation>
    <scope>NUCLEOTIDE SEQUENCE [LARGE SCALE GENOMIC DNA]</scope>
    <source>
        <strain evidence="4 5">XS-10</strain>
    </source>
</reference>
<evidence type="ECO:0000313" key="5">
    <source>
        <dbReference type="Proteomes" id="UP000318055"/>
    </source>
</evidence>
<evidence type="ECO:0000259" key="3">
    <source>
        <dbReference type="Pfam" id="PF16861"/>
    </source>
</evidence>
<dbReference type="Pfam" id="PF16861">
    <property type="entry name" value="Carbam_trans_C"/>
    <property type="match status" value="1"/>
</dbReference>
<comment type="similarity">
    <text evidence="1">Belongs to the NodU/CmcH family.</text>
</comment>
<evidence type="ECO:0000313" key="4">
    <source>
        <dbReference type="EMBL" id="QDX26283.1"/>
    </source>
</evidence>
<dbReference type="EMBL" id="CP042239">
    <property type="protein sequence ID" value="QDX26283.1"/>
    <property type="molecule type" value="Genomic_DNA"/>
</dbReference>
<evidence type="ECO:0000256" key="1">
    <source>
        <dbReference type="ARBA" id="ARBA00006129"/>
    </source>
</evidence>
<dbReference type="Pfam" id="PF02543">
    <property type="entry name" value="Carbam_trans_N"/>
    <property type="match status" value="1"/>
</dbReference>
<dbReference type="Gene3D" id="3.90.870.20">
    <property type="entry name" value="Carbamoyltransferase, C-terminal domain"/>
    <property type="match status" value="1"/>
</dbReference>
<gene>
    <name evidence="4" type="ORF">FPZ54_09775</name>
</gene>
<dbReference type="OrthoDB" id="9780777at2"/>
<dbReference type="InterPro" id="IPR031730">
    <property type="entry name" value="Carbam_trans_C"/>
</dbReference>
<keyword evidence="5" id="KW-1185">Reference proteome</keyword>
<dbReference type="CDD" id="cd24098">
    <property type="entry name" value="ASKHA_NBD_TobZ_N"/>
    <property type="match status" value="1"/>
</dbReference>
<dbReference type="PANTHER" id="PTHR34847:SF1">
    <property type="entry name" value="NODULATION PROTEIN U"/>
    <property type="match status" value="1"/>
</dbReference>
<keyword evidence="4" id="KW-0808">Transferase</keyword>
<dbReference type="InterPro" id="IPR051338">
    <property type="entry name" value="NodU/CmcH_Carbamoyltrnsfr"/>
</dbReference>
<accession>A0A518RFR4</accession>
<feature type="domain" description="Carbamoyltransferase" evidence="2">
    <location>
        <begin position="73"/>
        <end position="319"/>
    </location>
</feature>
<proteinExistence type="inferred from homology"/>